<evidence type="ECO:0000313" key="7">
    <source>
        <dbReference type="Proteomes" id="UP000481153"/>
    </source>
</evidence>
<evidence type="ECO:0000256" key="4">
    <source>
        <dbReference type="ARBA" id="ARBA00023136"/>
    </source>
</evidence>
<feature type="transmembrane region" description="Helical" evidence="5">
    <location>
        <begin position="331"/>
        <end position="355"/>
    </location>
</feature>
<reference evidence="6 7" key="1">
    <citation type="submission" date="2019-07" db="EMBL/GenBank/DDBJ databases">
        <title>Genomics analysis of Aphanomyces spp. identifies a new class of oomycete effector associated with host adaptation.</title>
        <authorList>
            <person name="Gaulin E."/>
        </authorList>
    </citation>
    <scope>NUCLEOTIDE SEQUENCE [LARGE SCALE GENOMIC DNA]</scope>
    <source>
        <strain evidence="6 7">ATCC 201684</strain>
    </source>
</reference>
<dbReference type="PANTHER" id="PTHR21576">
    <property type="entry name" value="UNCHARACTERIZED NODULIN-LIKE PROTEIN"/>
    <property type="match status" value="1"/>
</dbReference>
<dbReference type="EMBL" id="VJMJ01000009">
    <property type="protein sequence ID" value="KAF0744669.1"/>
    <property type="molecule type" value="Genomic_DNA"/>
</dbReference>
<evidence type="ECO:0000256" key="2">
    <source>
        <dbReference type="ARBA" id="ARBA00022692"/>
    </source>
</evidence>
<protein>
    <recommendedName>
        <fullName evidence="8">Major facilitator superfamily (MFS) profile domain-containing protein</fullName>
    </recommendedName>
</protein>
<dbReference type="VEuPathDB" id="FungiDB:AeMF1_018512"/>
<comment type="subcellular location">
    <subcellularLocation>
        <location evidence="1">Membrane</location>
        <topology evidence="1">Multi-pass membrane protein</topology>
    </subcellularLocation>
</comment>
<feature type="transmembrane region" description="Helical" evidence="5">
    <location>
        <begin position="121"/>
        <end position="143"/>
    </location>
</feature>
<feature type="transmembrane region" description="Helical" evidence="5">
    <location>
        <begin position="52"/>
        <end position="72"/>
    </location>
</feature>
<dbReference type="Proteomes" id="UP000481153">
    <property type="component" value="Unassembled WGS sequence"/>
</dbReference>
<dbReference type="PANTHER" id="PTHR21576:SF158">
    <property type="entry name" value="RIBOSOMAL RNA-PROCESSING PROTEIN 12-LIKE CONSERVED DOMAIN-CONTAINING PROTEIN"/>
    <property type="match status" value="1"/>
</dbReference>
<evidence type="ECO:0000256" key="5">
    <source>
        <dbReference type="SAM" id="Phobius"/>
    </source>
</evidence>
<accession>A0A6G0XW27</accession>
<dbReference type="AlphaFoldDB" id="A0A6G0XW27"/>
<keyword evidence="2 5" id="KW-0812">Transmembrane</keyword>
<feature type="transmembrane region" description="Helical" evidence="5">
    <location>
        <begin position="242"/>
        <end position="261"/>
    </location>
</feature>
<dbReference type="SUPFAM" id="SSF103473">
    <property type="entry name" value="MFS general substrate transporter"/>
    <property type="match status" value="1"/>
</dbReference>
<sequence>MLSIGSAYAISSWNAQLKDLLSLDQSQITTVNSSLSFGLYLAFIPGIFHDRYGIRATTIVATILLPLLYFLAYLQASSILSGSVWLLALTFGLLGLVSQFAGMACITSSEGNYGASHRGKVLGFVLSCFGAGGAVFAFIYHTFFDHHVASYFVFMAILSAVVCSFGVVFLLPNRHHHDSVTGEDQPLLSPTVDITGVALVSDKRFWLLFVPTMIGIGSGLLVNANLAFIVEARHGSATSVPILIALFSICNVSSRLIVGAASDASADIVHRGHYMSSGLLAMAGAYLSFLWGTPLSLFFSVPLAGMAEGCLFPTYTALTRELFGARHFGKNFGYMTLANAVGFPLLLGPLASYVYHSAATIDPVSGIEKCVGPSCFNPTFLAVAAVNAAGVGLSSQLYRSDALER</sequence>
<evidence type="ECO:0008006" key="8">
    <source>
        <dbReference type="Google" id="ProtNLM"/>
    </source>
</evidence>
<dbReference type="Pfam" id="PF07690">
    <property type="entry name" value="MFS_1"/>
    <property type="match status" value="1"/>
</dbReference>
<feature type="transmembrane region" description="Helical" evidence="5">
    <location>
        <begin position="273"/>
        <end position="291"/>
    </location>
</feature>
<dbReference type="InterPro" id="IPR036259">
    <property type="entry name" value="MFS_trans_sf"/>
</dbReference>
<organism evidence="6 7">
    <name type="scientific">Aphanomyces euteiches</name>
    <dbReference type="NCBI Taxonomy" id="100861"/>
    <lineage>
        <taxon>Eukaryota</taxon>
        <taxon>Sar</taxon>
        <taxon>Stramenopiles</taxon>
        <taxon>Oomycota</taxon>
        <taxon>Saprolegniomycetes</taxon>
        <taxon>Saprolegniales</taxon>
        <taxon>Verrucalvaceae</taxon>
        <taxon>Aphanomyces</taxon>
    </lineage>
</organism>
<dbReference type="GO" id="GO:0022857">
    <property type="term" value="F:transmembrane transporter activity"/>
    <property type="evidence" value="ECO:0007669"/>
    <property type="project" value="InterPro"/>
</dbReference>
<dbReference type="InterPro" id="IPR011701">
    <property type="entry name" value="MFS"/>
</dbReference>
<keyword evidence="7" id="KW-1185">Reference proteome</keyword>
<comment type="caution">
    <text evidence="6">The sequence shown here is derived from an EMBL/GenBank/DDBJ whole genome shotgun (WGS) entry which is preliminary data.</text>
</comment>
<evidence type="ECO:0000256" key="1">
    <source>
        <dbReference type="ARBA" id="ARBA00004141"/>
    </source>
</evidence>
<feature type="transmembrane region" description="Helical" evidence="5">
    <location>
        <begin position="149"/>
        <end position="171"/>
    </location>
</feature>
<keyword evidence="4 5" id="KW-0472">Membrane</keyword>
<keyword evidence="3 5" id="KW-1133">Transmembrane helix</keyword>
<evidence type="ECO:0000256" key="3">
    <source>
        <dbReference type="ARBA" id="ARBA00022989"/>
    </source>
</evidence>
<proteinExistence type="predicted"/>
<dbReference type="Gene3D" id="1.20.1250.20">
    <property type="entry name" value="MFS general substrate transporter like domains"/>
    <property type="match status" value="2"/>
</dbReference>
<evidence type="ECO:0000313" key="6">
    <source>
        <dbReference type="EMBL" id="KAF0744669.1"/>
    </source>
</evidence>
<name>A0A6G0XW27_9STRA</name>
<dbReference type="GO" id="GO:0016020">
    <property type="term" value="C:membrane"/>
    <property type="evidence" value="ECO:0007669"/>
    <property type="project" value="UniProtKB-SubCell"/>
</dbReference>
<gene>
    <name evidence="6" type="ORF">Ae201684_001129</name>
</gene>
<feature type="transmembrane region" description="Helical" evidence="5">
    <location>
        <begin position="205"/>
        <end position="230"/>
    </location>
</feature>
<feature type="transmembrane region" description="Helical" evidence="5">
    <location>
        <begin position="84"/>
        <end position="109"/>
    </location>
</feature>